<keyword evidence="2" id="KW-0808">Transferase</keyword>
<gene>
    <name evidence="2" type="ORF">H9841_10070</name>
</gene>
<dbReference type="GO" id="GO:0032259">
    <property type="term" value="P:methylation"/>
    <property type="evidence" value="ECO:0007669"/>
    <property type="project" value="UniProtKB-KW"/>
</dbReference>
<evidence type="ECO:0000259" key="1">
    <source>
        <dbReference type="Pfam" id="PF08241"/>
    </source>
</evidence>
<keyword evidence="2" id="KW-0489">Methyltransferase</keyword>
<proteinExistence type="predicted"/>
<dbReference type="AlphaFoldDB" id="A0A9D1YAE5"/>
<organism evidence="2 3">
    <name type="scientific">Candidatus Flavonifractor merdigallinarum</name>
    <dbReference type="NCBI Taxonomy" id="2838589"/>
    <lineage>
        <taxon>Bacteria</taxon>
        <taxon>Bacillati</taxon>
        <taxon>Bacillota</taxon>
        <taxon>Clostridia</taxon>
        <taxon>Eubacteriales</taxon>
        <taxon>Oscillospiraceae</taxon>
        <taxon>Flavonifractor</taxon>
    </lineage>
</organism>
<feature type="domain" description="Methyltransferase type 11" evidence="1">
    <location>
        <begin position="46"/>
        <end position="140"/>
    </location>
</feature>
<sequence length="243" mass="27950">MRNEYENEAFFQQYAQMSRSREGLSAAGEWHQLKPLFPTLEGKAVLDLGCGYGWHCKFAVEQGARQVLGIDLSQKMIEEAKRRNDGEGILYRVCGIEEYEYPEAAWDCVVSNLALHYIEDLNSIFEKVHRTLKKDGIFLFNIEHPVFTAGVGQDWAYGKDGTPLYWPIDQYFMPGERITHFLGCEVRKQHHTLTQILMGLLHSGFVLEAVEEAEPSVEMLDIPGMRDELRRPMMLLVRARAIH</sequence>
<name>A0A9D1YAE5_9FIRM</name>
<dbReference type="CDD" id="cd02440">
    <property type="entry name" value="AdoMet_MTases"/>
    <property type="match status" value="1"/>
</dbReference>
<dbReference type="Pfam" id="PF08241">
    <property type="entry name" value="Methyltransf_11"/>
    <property type="match status" value="1"/>
</dbReference>
<comment type="caution">
    <text evidence="2">The sequence shown here is derived from an EMBL/GenBank/DDBJ whole genome shotgun (WGS) entry which is preliminary data.</text>
</comment>
<dbReference type="Gene3D" id="3.40.50.150">
    <property type="entry name" value="Vaccinia Virus protein VP39"/>
    <property type="match status" value="1"/>
</dbReference>
<evidence type="ECO:0000313" key="2">
    <source>
        <dbReference type="EMBL" id="HIY22228.1"/>
    </source>
</evidence>
<protein>
    <submittedName>
        <fullName evidence="2">Methyltransferase domain-containing protein</fullName>
    </submittedName>
</protein>
<accession>A0A9D1YAE5</accession>
<dbReference type="InterPro" id="IPR029063">
    <property type="entry name" value="SAM-dependent_MTases_sf"/>
</dbReference>
<evidence type="ECO:0000313" key="3">
    <source>
        <dbReference type="Proteomes" id="UP000823868"/>
    </source>
</evidence>
<dbReference type="EMBL" id="DXDX01000183">
    <property type="protein sequence ID" value="HIY22228.1"/>
    <property type="molecule type" value="Genomic_DNA"/>
</dbReference>
<dbReference type="Proteomes" id="UP000823868">
    <property type="component" value="Unassembled WGS sequence"/>
</dbReference>
<dbReference type="PANTHER" id="PTHR43861">
    <property type="entry name" value="TRANS-ACONITATE 2-METHYLTRANSFERASE-RELATED"/>
    <property type="match status" value="1"/>
</dbReference>
<dbReference type="InterPro" id="IPR013216">
    <property type="entry name" value="Methyltransf_11"/>
</dbReference>
<reference evidence="2" key="2">
    <citation type="submission" date="2021-04" db="EMBL/GenBank/DDBJ databases">
        <authorList>
            <person name="Gilroy R."/>
        </authorList>
    </citation>
    <scope>NUCLEOTIDE SEQUENCE</scope>
    <source>
        <strain evidence="2">ChiBcec16_6824</strain>
    </source>
</reference>
<reference evidence="2" key="1">
    <citation type="journal article" date="2021" name="PeerJ">
        <title>Extensive microbial diversity within the chicken gut microbiome revealed by metagenomics and culture.</title>
        <authorList>
            <person name="Gilroy R."/>
            <person name="Ravi A."/>
            <person name="Getino M."/>
            <person name="Pursley I."/>
            <person name="Horton D.L."/>
            <person name="Alikhan N.F."/>
            <person name="Baker D."/>
            <person name="Gharbi K."/>
            <person name="Hall N."/>
            <person name="Watson M."/>
            <person name="Adriaenssens E.M."/>
            <person name="Foster-Nyarko E."/>
            <person name="Jarju S."/>
            <person name="Secka A."/>
            <person name="Antonio M."/>
            <person name="Oren A."/>
            <person name="Chaudhuri R.R."/>
            <person name="La Ragione R."/>
            <person name="Hildebrand F."/>
            <person name="Pallen M.J."/>
        </authorList>
    </citation>
    <scope>NUCLEOTIDE SEQUENCE</scope>
    <source>
        <strain evidence="2">ChiBcec16_6824</strain>
    </source>
</reference>
<dbReference type="GO" id="GO:0008757">
    <property type="term" value="F:S-adenosylmethionine-dependent methyltransferase activity"/>
    <property type="evidence" value="ECO:0007669"/>
    <property type="project" value="InterPro"/>
</dbReference>
<dbReference type="SUPFAM" id="SSF53335">
    <property type="entry name" value="S-adenosyl-L-methionine-dependent methyltransferases"/>
    <property type="match status" value="1"/>
</dbReference>